<gene>
    <name evidence="2" type="ORF">AMATHDRAFT_5012</name>
</gene>
<evidence type="ECO:0000313" key="2">
    <source>
        <dbReference type="EMBL" id="PFH49308.1"/>
    </source>
</evidence>
<sequence>MRSGKSKSTSLEAKRSTSSSRESDRLQRTPRREMKISEKMFEKHFPCRDKITEAVRIYLRAGPDQMSLNQAIMRRDATIANMINGMIEIKGGLAVVESQTSNP</sequence>
<evidence type="ECO:0000313" key="3">
    <source>
        <dbReference type="Proteomes" id="UP000242287"/>
    </source>
</evidence>
<name>A0A2A9NGW0_9AGAR</name>
<keyword evidence="3" id="KW-1185">Reference proteome</keyword>
<accession>A0A2A9NGW0</accession>
<organism evidence="2 3">
    <name type="scientific">Amanita thiersii Skay4041</name>
    <dbReference type="NCBI Taxonomy" id="703135"/>
    <lineage>
        <taxon>Eukaryota</taxon>
        <taxon>Fungi</taxon>
        <taxon>Dikarya</taxon>
        <taxon>Basidiomycota</taxon>
        <taxon>Agaricomycotina</taxon>
        <taxon>Agaricomycetes</taxon>
        <taxon>Agaricomycetidae</taxon>
        <taxon>Agaricales</taxon>
        <taxon>Pluteineae</taxon>
        <taxon>Amanitaceae</taxon>
        <taxon>Amanita</taxon>
    </lineage>
</organism>
<proteinExistence type="predicted"/>
<evidence type="ECO:0000256" key="1">
    <source>
        <dbReference type="SAM" id="MobiDB-lite"/>
    </source>
</evidence>
<feature type="compositionally biased region" description="Polar residues" evidence="1">
    <location>
        <begin position="1"/>
        <end position="20"/>
    </location>
</feature>
<reference evidence="2 3" key="1">
    <citation type="submission" date="2014-02" db="EMBL/GenBank/DDBJ databases">
        <title>Transposable element dynamics among asymbiotic and ectomycorrhizal Amanita fungi.</title>
        <authorList>
            <consortium name="DOE Joint Genome Institute"/>
            <person name="Hess J."/>
            <person name="Skrede I."/>
            <person name="Wolfe B."/>
            <person name="LaButti K."/>
            <person name="Ohm R.A."/>
            <person name="Grigoriev I.V."/>
            <person name="Pringle A."/>
        </authorList>
    </citation>
    <scope>NUCLEOTIDE SEQUENCE [LARGE SCALE GENOMIC DNA]</scope>
    <source>
        <strain evidence="2 3">SKay4041</strain>
    </source>
</reference>
<feature type="region of interest" description="Disordered" evidence="1">
    <location>
        <begin position="1"/>
        <end position="37"/>
    </location>
</feature>
<dbReference type="EMBL" id="KZ302033">
    <property type="protein sequence ID" value="PFH49308.1"/>
    <property type="molecule type" value="Genomic_DNA"/>
</dbReference>
<protein>
    <submittedName>
        <fullName evidence="2">Uncharacterized protein</fullName>
    </submittedName>
</protein>
<dbReference type="Proteomes" id="UP000242287">
    <property type="component" value="Unassembled WGS sequence"/>
</dbReference>
<dbReference type="AlphaFoldDB" id="A0A2A9NGW0"/>
<feature type="compositionally biased region" description="Basic and acidic residues" evidence="1">
    <location>
        <begin position="21"/>
        <end position="37"/>
    </location>
</feature>